<dbReference type="GO" id="GO:0015159">
    <property type="term" value="F:polysaccharide transmembrane transporter activity"/>
    <property type="evidence" value="ECO:0007669"/>
    <property type="project" value="InterPro"/>
</dbReference>
<feature type="signal peptide" evidence="2">
    <location>
        <begin position="1"/>
        <end position="27"/>
    </location>
</feature>
<evidence type="ECO:0000313" key="6">
    <source>
        <dbReference type="Proteomes" id="UP000216998"/>
    </source>
</evidence>
<dbReference type="PROSITE" id="PS51257">
    <property type="entry name" value="PROKAR_LIPOPROTEIN"/>
    <property type="match status" value="1"/>
</dbReference>
<evidence type="ECO:0000256" key="2">
    <source>
        <dbReference type="SAM" id="SignalP"/>
    </source>
</evidence>
<comment type="caution">
    <text evidence="5">The sequence shown here is derived from an EMBL/GenBank/DDBJ whole genome shotgun (WGS) entry which is preliminary data.</text>
</comment>
<feature type="domain" description="Soluble ligand binding" evidence="4">
    <location>
        <begin position="121"/>
        <end position="168"/>
    </location>
</feature>
<organism evidence="5 6">
    <name type="scientific">Niveispirillum lacus</name>
    <dbReference type="NCBI Taxonomy" id="1981099"/>
    <lineage>
        <taxon>Bacteria</taxon>
        <taxon>Pseudomonadati</taxon>
        <taxon>Pseudomonadota</taxon>
        <taxon>Alphaproteobacteria</taxon>
        <taxon>Rhodospirillales</taxon>
        <taxon>Azospirillaceae</taxon>
        <taxon>Niveispirillum</taxon>
    </lineage>
</organism>
<dbReference type="Gene3D" id="3.10.560.10">
    <property type="entry name" value="Outer membrane lipoprotein wza domain like"/>
    <property type="match status" value="1"/>
</dbReference>
<dbReference type="PANTHER" id="PTHR33619:SF3">
    <property type="entry name" value="POLYSACCHARIDE EXPORT PROTEIN GFCE-RELATED"/>
    <property type="match status" value="1"/>
</dbReference>
<dbReference type="EMBL" id="NOXU01000017">
    <property type="protein sequence ID" value="OYQ37156.1"/>
    <property type="molecule type" value="Genomic_DNA"/>
</dbReference>
<dbReference type="Pfam" id="PF10531">
    <property type="entry name" value="SLBB"/>
    <property type="match status" value="1"/>
</dbReference>
<protein>
    <submittedName>
        <fullName evidence="5">Sugar ABC transporter substrate-binding protein</fullName>
    </submittedName>
</protein>
<dbReference type="InterPro" id="IPR003715">
    <property type="entry name" value="Poly_export_N"/>
</dbReference>
<feature type="chain" id="PRO_5012536040" evidence="2">
    <location>
        <begin position="28"/>
        <end position="194"/>
    </location>
</feature>
<dbReference type="Gene3D" id="3.30.1950.10">
    <property type="entry name" value="wza like domain"/>
    <property type="match status" value="1"/>
</dbReference>
<evidence type="ECO:0000259" key="3">
    <source>
        <dbReference type="Pfam" id="PF02563"/>
    </source>
</evidence>
<dbReference type="PANTHER" id="PTHR33619">
    <property type="entry name" value="POLYSACCHARIDE EXPORT PROTEIN GFCE-RELATED"/>
    <property type="match status" value="1"/>
</dbReference>
<dbReference type="RefSeq" id="WP_094453326.1">
    <property type="nucleotide sequence ID" value="NZ_NOXU01000017.1"/>
</dbReference>
<dbReference type="InterPro" id="IPR049712">
    <property type="entry name" value="Poly_export"/>
</dbReference>
<evidence type="ECO:0000313" key="5">
    <source>
        <dbReference type="EMBL" id="OYQ37156.1"/>
    </source>
</evidence>
<feature type="domain" description="Polysaccharide export protein N-terminal" evidence="3">
    <location>
        <begin position="40"/>
        <end position="116"/>
    </location>
</feature>
<dbReference type="Pfam" id="PF02563">
    <property type="entry name" value="Poly_export"/>
    <property type="match status" value="1"/>
</dbReference>
<reference evidence="5 6" key="1">
    <citation type="submission" date="2017-07" db="EMBL/GenBank/DDBJ databases">
        <title>Niveispirillum cyanobacteriorum sp. nov., isolated from cyanobacterial aggregates in a eutrophic lake.</title>
        <authorList>
            <person name="Cai H."/>
        </authorList>
    </citation>
    <scope>NUCLEOTIDE SEQUENCE [LARGE SCALE GENOMIC DNA]</scope>
    <source>
        <strain evidence="6">TH1-14</strain>
    </source>
</reference>
<dbReference type="InterPro" id="IPR019554">
    <property type="entry name" value="Soluble_ligand-bd"/>
</dbReference>
<accession>A0A255Z6T7</accession>
<dbReference type="Proteomes" id="UP000216998">
    <property type="component" value="Unassembled WGS sequence"/>
</dbReference>
<gene>
    <name evidence="5" type="ORF">CHU95_02075</name>
</gene>
<keyword evidence="1 2" id="KW-0732">Signal</keyword>
<sequence length="194" mass="21114">MQKFLKLVAAFGVCLTVAACGSSANRAAPTEFAPKTIVNPAEGYRLEAGNTVRVQVFSQENLSGDVTVDPTGNLTLPLIGNVRAAGLTANELAQRIEKSLIEKNLLQSPSVSVEVQTFRPFYVLGEVRQPGEFPYTIGLTVLSAIARAGGYDYRALENDVILVRVINGQQQELRADELTPILPGDIVRVRERRF</sequence>
<evidence type="ECO:0000256" key="1">
    <source>
        <dbReference type="ARBA" id="ARBA00022729"/>
    </source>
</evidence>
<evidence type="ECO:0000259" key="4">
    <source>
        <dbReference type="Pfam" id="PF10531"/>
    </source>
</evidence>
<proteinExistence type="predicted"/>
<dbReference type="AlphaFoldDB" id="A0A255Z6T7"/>
<keyword evidence="6" id="KW-1185">Reference proteome</keyword>
<dbReference type="OrthoDB" id="197007at2"/>
<name>A0A255Z6T7_9PROT</name>